<dbReference type="PANTHER" id="PTHR37549:SF1">
    <property type="entry name" value="LIPOPROTEIN LPRI"/>
    <property type="match status" value="1"/>
</dbReference>
<evidence type="ECO:0000256" key="1">
    <source>
        <dbReference type="SAM" id="SignalP"/>
    </source>
</evidence>
<dbReference type="Proteomes" id="UP000303847">
    <property type="component" value="Chromosome"/>
</dbReference>
<reference evidence="3 5" key="2">
    <citation type="submission" date="2018-11" db="EMBL/GenBank/DDBJ databases">
        <title>Genome sequences of Brenneria nigrifluens and Brenneria rubrifaciens.</title>
        <authorList>
            <person name="Poret-Peterson A.T."/>
            <person name="McClean A.E."/>
            <person name="Kluepfel D.A."/>
        </authorList>
    </citation>
    <scope>NUCLEOTIDE SEQUENCE [LARGE SCALE GENOMIC DNA]</scope>
    <source>
        <strain evidence="3 5">ATCC 13028</strain>
    </source>
</reference>
<proteinExistence type="predicted"/>
<feature type="chain" id="PRO_5015600206" description="DUF1311 domain-containing protein" evidence="1">
    <location>
        <begin position="20"/>
        <end position="267"/>
    </location>
</feature>
<keyword evidence="5" id="KW-1185">Reference proteome</keyword>
<dbReference type="Gene3D" id="1.20.1270.180">
    <property type="match status" value="1"/>
</dbReference>
<evidence type="ECO:0000313" key="5">
    <source>
        <dbReference type="Proteomes" id="UP000303847"/>
    </source>
</evidence>
<dbReference type="EMBL" id="QDKK01000026">
    <property type="protein sequence ID" value="PWC23297.1"/>
    <property type="molecule type" value="Genomic_DNA"/>
</dbReference>
<feature type="signal peptide" evidence="1">
    <location>
        <begin position="1"/>
        <end position="19"/>
    </location>
</feature>
<accession>A0A2U1UNT9</accession>
<dbReference type="OrthoDB" id="5957809at2"/>
<sequence length="267" mass="31121">MKINFLFILFLITYSSCYAASFDCEKANSSDEKMICSDYKLSRFDDFLSENYRIAMSSVMPDKIKNEIKESQIQWLSKRNECTDFQCIKDMYIRRIEYIRFRCFEHIPGKSGCISYSDAIERIDKEEYTQTHKSSAEVVKDLFVKHASQVHQLGFNGNQLKYGVFIELGNYVKYCTLEEYLSLMFELPGFKSLEKLDYKDYVGFKIKISGQPYSGFIFREEGDEFYLVGLVSGNEIIEAVTVGDTRRLSSIFMSYANHVINNNNVKH</sequence>
<dbReference type="InterPro" id="IPR052755">
    <property type="entry name" value="Lysozyme_Inhibitor_LprI"/>
</dbReference>
<evidence type="ECO:0000313" key="3">
    <source>
        <dbReference type="EMBL" id="QCR02869.1"/>
    </source>
</evidence>
<evidence type="ECO:0008006" key="6">
    <source>
        <dbReference type="Google" id="ProtNLM"/>
    </source>
</evidence>
<keyword evidence="1" id="KW-0732">Signal</keyword>
<dbReference type="AlphaFoldDB" id="A0A2U1UNT9"/>
<dbReference type="GO" id="GO:0005576">
    <property type="term" value="C:extracellular region"/>
    <property type="evidence" value="ECO:0007669"/>
    <property type="project" value="TreeGrafter"/>
</dbReference>
<organism evidence="2 4">
    <name type="scientific">Brenneria nigrifluens DSM 30175 = ATCC 13028</name>
    <dbReference type="NCBI Taxonomy" id="1121120"/>
    <lineage>
        <taxon>Bacteria</taxon>
        <taxon>Pseudomonadati</taxon>
        <taxon>Pseudomonadota</taxon>
        <taxon>Gammaproteobacteria</taxon>
        <taxon>Enterobacterales</taxon>
        <taxon>Pectobacteriaceae</taxon>
        <taxon>Brenneria</taxon>
    </lineage>
</organism>
<evidence type="ECO:0000313" key="2">
    <source>
        <dbReference type="EMBL" id="PWC23297.1"/>
    </source>
</evidence>
<dbReference type="EMBL" id="CP034036">
    <property type="protein sequence ID" value="QCR02869.1"/>
    <property type="molecule type" value="Genomic_DNA"/>
</dbReference>
<dbReference type="PANTHER" id="PTHR37549">
    <property type="entry name" value="LIPOPROTEIN LPRI"/>
    <property type="match status" value="1"/>
</dbReference>
<reference evidence="2 4" key="1">
    <citation type="submission" date="2018-04" db="EMBL/GenBank/DDBJ databases">
        <title>Brenneria corticis sp.nov.</title>
        <authorList>
            <person name="Li Y."/>
        </authorList>
    </citation>
    <scope>NUCLEOTIDE SEQUENCE [LARGE SCALE GENOMIC DNA]</scope>
    <source>
        <strain evidence="2 4">LMG 2694</strain>
    </source>
</reference>
<name>A0A2U1UNT9_9GAMM</name>
<gene>
    <name evidence="2" type="ORF">DDT54_15800</name>
    <name evidence="3" type="ORF">EH206_00720</name>
</gene>
<dbReference type="RefSeq" id="WP_009110923.1">
    <property type="nucleotide sequence ID" value="NZ_CP034036.1"/>
</dbReference>
<protein>
    <recommendedName>
        <fullName evidence="6">DUF1311 domain-containing protein</fullName>
    </recommendedName>
</protein>
<dbReference type="Proteomes" id="UP000295985">
    <property type="component" value="Unassembled WGS sequence"/>
</dbReference>
<evidence type="ECO:0000313" key="4">
    <source>
        <dbReference type="Proteomes" id="UP000295985"/>
    </source>
</evidence>